<accession>A0A2M7SAU7</accession>
<feature type="transmembrane region" description="Helical" evidence="1">
    <location>
        <begin position="50"/>
        <end position="73"/>
    </location>
</feature>
<dbReference type="Proteomes" id="UP000229307">
    <property type="component" value="Unassembled WGS sequence"/>
</dbReference>
<dbReference type="NCBIfam" id="NF033218">
    <property type="entry name" value="anchor_AmaP"/>
    <property type="match status" value="1"/>
</dbReference>
<feature type="transmembrane region" description="Helical" evidence="1">
    <location>
        <begin position="7"/>
        <end position="30"/>
    </location>
</feature>
<proteinExistence type="predicted"/>
<sequence>MRGLIKSFLIFGAAAFFGLAIYTFLISARILDYGDAQEFLVLGLKNLGRLNYRLIFGIIAFLALVISVVSFYASFKERVIKRDISFGNPLGEVKISLSAISDFVQKLGSQIEDVKDIKPRVVAGRKGLEIYNKITLYSDSNIPAASDRVQTIVKRYVQDVLGIQEVSEVKVFVEKIIPRETGIQG</sequence>
<dbReference type="EMBL" id="PFMR01000171">
    <property type="protein sequence ID" value="PIZ16667.1"/>
    <property type="molecule type" value="Genomic_DNA"/>
</dbReference>
<reference evidence="3" key="1">
    <citation type="submission" date="2017-09" db="EMBL/GenBank/DDBJ databases">
        <title>Depth-based differentiation of microbial function through sediment-hosted aquifers and enrichment of novel symbionts in the deep terrestrial subsurface.</title>
        <authorList>
            <person name="Probst A.J."/>
            <person name="Ladd B."/>
            <person name="Jarett J.K."/>
            <person name="Geller-Mcgrath D.E."/>
            <person name="Sieber C.M.K."/>
            <person name="Emerson J.B."/>
            <person name="Anantharaman K."/>
            <person name="Thomas B.C."/>
            <person name="Malmstrom R."/>
            <person name="Stieglmeier M."/>
            <person name="Klingl A."/>
            <person name="Woyke T."/>
            <person name="Ryan C.M."/>
            <person name="Banfield J.F."/>
        </authorList>
    </citation>
    <scope>NUCLEOTIDE SEQUENCE [LARGE SCALE GENOMIC DNA]</scope>
</reference>
<keyword evidence="1" id="KW-0812">Transmembrane</keyword>
<protein>
    <recommendedName>
        <fullName evidence="4">Alkaline shock response membrane anchor protein AmaP</fullName>
    </recommendedName>
</protein>
<evidence type="ECO:0000313" key="2">
    <source>
        <dbReference type="EMBL" id="PIZ16667.1"/>
    </source>
</evidence>
<evidence type="ECO:0000256" key="1">
    <source>
        <dbReference type="SAM" id="Phobius"/>
    </source>
</evidence>
<gene>
    <name evidence="2" type="ORF">COY52_06385</name>
</gene>
<keyword evidence="1" id="KW-0472">Membrane</keyword>
<comment type="caution">
    <text evidence="2">The sequence shown here is derived from an EMBL/GenBank/DDBJ whole genome shotgun (WGS) entry which is preliminary data.</text>
</comment>
<evidence type="ECO:0008006" key="4">
    <source>
        <dbReference type="Google" id="ProtNLM"/>
    </source>
</evidence>
<name>A0A2M7SAU7_9BACT</name>
<evidence type="ECO:0000313" key="3">
    <source>
        <dbReference type="Proteomes" id="UP000229307"/>
    </source>
</evidence>
<organism evidence="2 3">
    <name type="scientific">Candidatus Desantisbacteria bacterium CG_4_10_14_0_8_um_filter_48_22</name>
    <dbReference type="NCBI Taxonomy" id="1974543"/>
    <lineage>
        <taxon>Bacteria</taxon>
        <taxon>Candidatus Desantisiibacteriota</taxon>
    </lineage>
</organism>
<dbReference type="AlphaFoldDB" id="A0A2M7SAU7"/>
<keyword evidence="1" id="KW-1133">Transmembrane helix</keyword>